<dbReference type="EMBL" id="BRXW01000137">
    <property type="protein sequence ID" value="GMI09364.1"/>
    <property type="molecule type" value="Genomic_DNA"/>
</dbReference>
<protein>
    <recommendedName>
        <fullName evidence="6">RING-type domain-containing protein</fullName>
    </recommendedName>
</protein>
<organism evidence="7 8">
    <name type="scientific">Triparma laevis f. longispina</name>
    <dbReference type="NCBI Taxonomy" id="1714387"/>
    <lineage>
        <taxon>Eukaryota</taxon>
        <taxon>Sar</taxon>
        <taxon>Stramenopiles</taxon>
        <taxon>Ochrophyta</taxon>
        <taxon>Bolidophyceae</taxon>
        <taxon>Parmales</taxon>
        <taxon>Triparmaceae</taxon>
        <taxon>Triparma</taxon>
    </lineage>
</organism>
<feature type="region of interest" description="Disordered" evidence="5">
    <location>
        <begin position="111"/>
        <end position="164"/>
    </location>
</feature>
<evidence type="ECO:0000256" key="1">
    <source>
        <dbReference type="ARBA" id="ARBA00022723"/>
    </source>
</evidence>
<evidence type="ECO:0000313" key="8">
    <source>
        <dbReference type="Proteomes" id="UP001165122"/>
    </source>
</evidence>
<feature type="region of interest" description="Disordered" evidence="5">
    <location>
        <begin position="1"/>
        <end position="22"/>
    </location>
</feature>
<dbReference type="AlphaFoldDB" id="A0A9W7KRU5"/>
<sequence length="373" mass="41041">MEFANLAPLASPEPYDPHAHLAPPSTTPIRYASSDFVSSIIATATNNHSADFPSAAMVSTFGLNPFSGFASNNATPLPLSSRKNNYLPAQANGRQENLHHTSEQQLNTSSSIIFRPTQPNNPDYDNQSNDENMAPIPQPSPLCTPKETPRNSSSRTEYTPRMPLASRSGNLIVTGMSGSIVKREMKRKDEEIAALKAQLEKVMGGATNNNNDNNNNGMETPMRNELTEVDSEDDLDNECPMCMSPFKKKRGENGENVYERYTVITHCGHRFHLDCLQSTRTYDMTGCPMCRAELPSGITPAKKGKEANNNNNRSAHQPPRYNAPRLVAPVVEEEEEEEENARGAGLFEEIEGGENRRGQRGGRNQASKACAIM</sequence>
<dbReference type="GO" id="GO:0043161">
    <property type="term" value="P:proteasome-mediated ubiquitin-dependent protein catabolic process"/>
    <property type="evidence" value="ECO:0007669"/>
    <property type="project" value="TreeGrafter"/>
</dbReference>
<dbReference type="GO" id="GO:0012505">
    <property type="term" value="C:endomembrane system"/>
    <property type="evidence" value="ECO:0007669"/>
    <property type="project" value="TreeGrafter"/>
</dbReference>
<evidence type="ECO:0000256" key="3">
    <source>
        <dbReference type="ARBA" id="ARBA00022833"/>
    </source>
</evidence>
<gene>
    <name evidence="7" type="ORF">TrLO_g6811</name>
</gene>
<keyword evidence="2 4" id="KW-0863">Zinc-finger</keyword>
<dbReference type="GO" id="GO:0008270">
    <property type="term" value="F:zinc ion binding"/>
    <property type="evidence" value="ECO:0007669"/>
    <property type="project" value="UniProtKB-KW"/>
</dbReference>
<feature type="compositionally biased region" description="Polar residues" evidence="5">
    <location>
        <begin position="111"/>
        <end position="131"/>
    </location>
</feature>
<name>A0A9W7KRU5_9STRA</name>
<dbReference type="Gene3D" id="3.30.40.10">
    <property type="entry name" value="Zinc/RING finger domain, C3HC4 (zinc finger)"/>
    <property type="match status" value="1"/>
</dbReference>
<dbReference type="PROSITE" id="PS50089">
    <property type="entry name" value="ZF_RING_2"/>
    <property type="match status" value="1"/>
</dbReference>
<dbReference type="InterPro" id="IPR013083">
    <property type="entry name" value="Znf_RING/FYVE/PHD"/>
</dbReference>
<proteinExistence type="predicted"/>
<dbReference type="PANTHER" id="PTHR22763">
    <property type="entry name" value="RING ZINC FINGER PROTEIN"/>
    <property type="match status" value="1"/>
</dbReference>
<dbReference type="InterPro" id="IPR001841">
    <property type="entry name" value="Znf_RING"/>
</dbReference>
<evidence type="ECO:0000313" key="7">
    <source>
        <dbReference type="EMBL" id="GMI09364.1"/>
    </source>
</evidence>
<evidence type="ECO:0000256" key="2">
    <source>
        <dbReference type="ARBA" id="ARBA00022771"/>
    </source>
</evidence>
<evidence type="ECO:0000259" key="6">
    <source>
        <dbReference type="PROSITE" id="PS50089"/>
    </source>
</evidence>
<feature type="region of interest" description="Disordered" evidence="5">
    <location>
        <begin position="296"/>
        <end position="373"/>
    </location>
</feature>
<dbReference type="Proteomes" id="UP001165122">
    <property type="component" value="Unassembled WGS sequence"/>
</dbReference>
<dbReference type="SMART" id="SM00184">
    <property type="entry name" value="RING"/>
    <property type="match status" value="1"/>
</dbReference>
<dbReference type="OrthoDB" id="8062037at2759"/>
<evidence type="ECO:0000256" key="5">
    <source>
        <dbReference type="SAM" id="MobiDB-lite"/>
    </source>
</evidence>
<evidence type="ECO:0000256" key="4">
    <source>
        <dbReference type="PROSITE-ProRule" id="PRU00175"/>
    </source>
</evidence>
<keyword evidence="3" id="KW-0862">Zinc</keyword>
<dbReference type="InterPro" id="IPR050731">
    <property type="entry name" value="HRD1_E3_ubiq-ligases"/>
</dbReference>
<dbReference type="GO" id="GO:0061630">
    <property type="term" value="F:ubiquitin protein ligase activity"/>
    <property type="evidence" value="ECO:0007669"/>
    <property type="project" value="TreeGrafter"/>
</dbReference>
<comment type="caution">
    <text evidence="7">The sequence shown here is derived from an EMBL/GenBank/DDBJ whole genome shotgun (WGS) entry which is preliminary data.</text>
</comment>
<keyword evidence="1" id="KW-0479">Metal-binding</keyword>
<keyword evidence="8" id="KW-1185">Reference proteome</keyword>
<feature type="domain" description="RING-type" evidence="6">
    <location>
        <begin position="239"/>
        <end position="291"/>
    </location>
</feature>
<accession>A0A9W7KRU5</accession>
<reference evidence="8" key="1">
    <citation type="journal article" date="2023" name="Commun. Biol.">
        <title>Genome analysis of Parmales, the sister group of diatoms, reveals the evolutionary specialization of diatoms from phago-mixotrophs to photoautotrophs.</title>
        <authorList>
            <person name="Ban H."/>
            <person name="Sato S."/>
            <person name="Yoshikawa S."/>
            <person name="Yamada K."/>
            <person name="Nakamura Y."/>
            <person name="Ichinomiya M."/>
            <person name="Sato N."/>
            <person name="Blanc-Mathieu R."/>
            <person name="Endo H."/>
            <person name="Kuwata A."/>
            <person name="Ogata H."/>
        </authorList>
    </citation>
    <scope>NUCLEOTIDE SEQUENCE [LARGE SCALE GENOMIC DNA]</scope>
    <source>
        <strain evidence="8">NIES 3700</strain>
    </source>
</reference>
<dbReference type="SUPFAM" id="SSF57850">
    <property type="entry name" value="RING/U-box"/>
    <property type="match status" value="1"/>
</dbReference>
<dbReference type="Pfam" id="PF13639">
    <property type="entry name" value="zf-RING_2"/>
    <property type="match status" value="1"/>
</dbReference>